<evidence type="ECO:0000256" key="4">
    <source>
        <dbReference type="ARBA" id="ARBA00020268"/>
    </source>
</evidence>
<evidence type="ECO:0000256" key="2">
    <source>
        <dbReference type="ARBA" id="ARBA00004651"/>
    </source>
</evidence>
<keyword evidence="6" id="KW-0050">Antiport</keyword>
<evidence type="ECO:0000313" key="15">
    <source>
        <dbReference type="Proteomes" id="UP000017090"/>
    </source>
</evidence>
<keyword evidence="5" id="KW-0813">Transport</keyword>
<dbReference type="PIRSF" id="PIRSF006603">
    <property type="entry name" value="DinF"/>
    <property type="match status" value="1"/>
</dbReference>
<evidence type="ECO:0000256" key="9">
    <source>
        <dbReference type="ARBA" id="ARBA00022989"/>
    </source>
</evidence>
<comment type="similarity">
    <text evidence="3">Belongs to the multi antimicrobial extrusion (MATE) (TC 2.A.66.1) family.</text>
</comment>
<dbReference type="InterPro" id="IPR002528">
    <property type="entry name" value="MATE_fam"/>
</dbReference>
<organism evidence="14 15">
    <name type="scientific">Megasphaera vaginalis</name>
    <name type="common">ex Srinivasan et al. 2021</name>
    <dbReference type="NCBI Taxonomy" id="1111454"/>
    <lineage>
        <taxon>Bacteria</taxon>
        <taxon>Bacillati</taxon>
        <taxon>Bacillota</taxon>
        <taxon>Negativicutes</taxon>
        <taxon>Veillonellales</taxon>
        <taxon>Veillonellaceae</taxon>
        <taxon>Megasphaera</taxon>
    </lineage>
</organism>
<evidence type="ECO:0000256" key="10">
    <source>
        <dbReference type="ARBA" id="ARBA00023065"/>
    </source>
</evidence>
<dbReference type="GO" id="GO:0042910">
    <property type="term" value="F:xenobiotic transmembrane transporter activity"/>
    <property type="evidence" value="ECO:0007669"/>
    <property type="project" value="InterPro"/>
</dbReference>
<comment type="caution">
    <text evidence="14">The sequence shown here is derived from an EMBL/GenBank/DDBJ whole genome shotgun (WGS) entry which is preliminary data.</text>
</comment>
<dbReference type="NCBIfam" id="TIGR00797">
    <property type="entry name" value="matE"/>
    <property type="match status" value="1"/>
</dbReference>
<dbReference type="Proteomes" id="UP000017090">
    <property type="component" value="Unassembled WGS sequence"/>
</dbReference>
<reference evidence="14 15" key="1">
    <citation type="submission" date="2013-09" db="EMBL/GenBank/DDBJ databases">
        <authorList>
            <person name="Durkin A.S."/>
            <person name="Haft D.R."/>
            <person name="McCorrison J."/>
            <person name="Torralba M."/>
            <person name="Gillis M."/>
            <person name="Haft D.H."/>
            <person name="Methe B."/>
            <person name="Sutton G."/>
            <person name="Nelson K.E."/>
        </authorList>
    </citation>
    <scope>NUCLEOTIDE SEQUENCE [LARGE SCALE GENOMIC DNA]</scope>
    <source>
        <strain evidence="14 15">BV3C16-1</strain>
    </source>
</reference>
<feature type="transmembrane region" description="Helical" evidence="13">
    <location>
        <begin position="416"/>
        <end position="439"/>
    </location>
</feature>
<name>U7UL44_9FIRM</name>
<dbReference type="AlphaFoldDB" id="U7UL44"/>
<keyword evidence="11 13" id="KW-0472">Membrane</keyword>
<dbReference type="RefSeq" id="WP_023053810.1">
    <property type="nucleotide sequence ID" value="NZ_AWXA01000037.1"/>
</dbReference>
<proteinExistence type="inferred from homology"/>
<keyword evidence="9 13" id="KW-1133">Transmembrane helix</keyword>
<evidence type="ECO:0000256" key="8">
    <source>
        <dbReference type="ARBA" id="ARBA00022692"/>
    </source>
</evidence>
<dbReference type="GO" id="GO:0006811">
    <property type="term" value="P:monoatomic ion transport"/>
    <property type="evidence" value="ECO:0007669"/>
    <property type="project" value="UniProtKB-KW"/>
</dbReference>
<feature type="transmembrane region" description="Helical" evidence="13">
    <location>
        <begin position="392"/>
        <end position="410"/>
    </location>
</feature>
<evidence type="ECO:0000256" key="13">
    <source>
        <dbReference type="SAM" id="Phobius"/>
    </source>
</evidence>
<feature type="transmembrane region" description="Helical" evidence="13">
    <location>
        <begin position="60"/>
        <end position="81"/>
    </location>
</feature>
<dbReference type="STRING" id="1111454.HMPREF1250_1480"/>
<feature type="transmembrane region" description="Helical" evidence="13">
    <location>
        <begin position="317"/>
        <end position="340"/>
    </location>
</feature>
<keyword evidence="7" id="KW-1003">Cell membrane</keyword>
<evidence type="ECO:0000313" key="14">
    <source>
        <dbReference type="EMBL" id="ERT59183.1"/>
    </source>
</evidence>
<feature type="transmembrane region" description="Helical" evidence="13">
    <location>
        <begin position="171"/>
        <end position="192"/>
    </location>
</feature>
<evidence type="ECO:0000256" key="11">
    <source>
        <dbReference type="ARBA" id="ARBA00023136"/>
    </source>
</evidence>
<dbReference type="PATRIC" id="fig|1111454.3.peg.1400"/>
<protein>
    <recommendedName>
        <fullName evidence="4">Probable multidrug resistance protein NorM</fullName>
    </recommendedName>
    <alternativeName>
        <fullName evidence="12">Multidrug-efflux transporter</fullName>
    </alternativeName>
</protein>
<feature type="transmembrane region" description="Helical" evidence="13">
    <location>
        <begin position="273"/>
        <end position="296"/>
    </location>
</feature>
<dbReference type="GO" id="GO:0015297">
    <property type="term" value="F:antiporter activity"/>
    <property type="evidence" value="ECO:0007669"/>
    <property type="project" value="UniProtKB-KW"/>
</dbReference>
<keyword evidence="15" id="KW-1185">Reference proteome</keyword>
<comment type="subcellular location">
    <subcellularLocation>
        <location evidence="2">Cell membrane</location>
        <topology evidence="2">Multi-pass membrane protein</topology>
    </subcellularLocation>
</comment>
<accession>U7UL44</accession>
<feature type="transmembrane region" description="Helical" evidence="13">
    <location>
        <begin position="140"/>
        <end position="159"/>
    </location>
</feature>
<feature type="transmembrane region" description="Helical" evidence="13">
    <location>
        <begin position="101"/>
        <end position="128"/>
    </location>
</feature>
<feature type="transmembrane region" description="Helical" evidence="13">
    <location>
        <begin position="198"/>
        <end position="220"/>
    </location>
</feature>
<evidence type="ECO:0000256" key="7">
    <source>
        <dbReference type="ARBA" id="ARBA00022475"/>
    </source>
</evidence>
<dbReference type="InterPro" id="IPR050222">
    <property type="entry name" value="MATE_MdtK"/>
</dbReference>
<keyword evidence="8 13" id="KW-0812">Transmembrane</keyword>
<evidence type="ECO:0000256" key="12">
    <source>
        <dbReference type="ARBA" id="ARBA00031636"/>
    </source>
</evidence>
<dbReference type="eggNOG" id="COG0534">
    <property type="taxonomic scope" value="Bacteria"/>
</dbReference>
<dbReference type="Pfam" id="PF01554">
    <property type="entry name" value="MatE"/>
    <property type="match status" value="2"/>
</dbReference>
<evidence type="ECO:0000256" key="5">
    <source>
        <dbReference type="ARBA" id="ARBA00022448"/>
    </source>
</evidence>
<dbReference type="EMBL" id="AWXA01000037">
    <property type="protein sequence ID" value="ERT59183.1"/>
    <property type="molecule type" value="Genomic_DNA"/>
</dbReference>
<keyword evidence="10" id="KW-0406">Ion transport</keyword>
<dbReference type="InterPro" id="IPR048279">
    <property type="entry name" value="MdtK-like"/>
</dbReference>
<comment type="function">
    <text evidence="1">Multidrug efflux pump.</text>
</comment>
<evidence type="ECO:0000256" key="6">
    <source>
        <dbReference type="ARBA" id="ARBA00022449"/>
    </source>
</evidence>
<gene>
    <name evidence="14" type="ORF">HMPREF1250_1480</name>
</gene>
<dbReference type="GO" id="GO:0005886">
    <property type="term" value="C:plasma membrane"/>
    <property type="evidence" value="ECO:0007669"/>
    <property type="project" value="UniProtKB-SubCell"/>
</dbReference>
<dbReference type="PANTHER" id="PTHR43298">
    <property type="entry name" value="MULTIDRUG RESISTANCE PROTEIN NORM-RELATED"/>
    <property type="match status" value="1"/>
</dbReference>
<evidence type="ECO:0000256" key="1">
    <source>
        <dbReference type="ARBA" id="ARBA00003408"/>
    </source>
</evidence>
<sequence>MYVRSQKTDMLHGSIWDKLILFALPLALTALLEQLFNVADVAVLGQFVGKEAVAAVGNNLALIALLVNLFIGLALGSNVVIARHLGGRRPDLVRQAVHTSWLLAVAAGFVLMLIGQLITTPVLTLLAVPGEVRPMAETYLRIYLLSLPFISLYNFEAAIFRSRGNTQSPLAALLVSVAVNGVLNFLFVTIFADGVAGVAWATVLAMALSAGILFICLLRDDSSIRLEWKKLGIQKALLQDIVQIGWPAALQGMVFCLSNILIQEAVNSLGPDVMAACSIGITIEMAVYCIIVSFAQASTTFISQNFGAGKLRRCMDIMTWALALDILFTLAVCGTVYFFSRPLVGLFNSDPQVAELTIMRIKWVLTLEFIQIFIDVFAGIMRGYGYSLPPAVLTMIGVCGVRITWIYTIFAWEPTYFTLILAYPVSWTVTGVLMTIEYGRFRKHLIRRRHVQRLT</sequence>
<dbReference type="OrthoDB" id="62420at2"/>
<evidence type="ECO:0000256" key="3">
    <source>
        <dbReference type="ARBA" id="ARBA00010199"/>
    </source>
</evidence>
<dbReference type="PANTHER" id="PTHR43298:SF2">
    <property type="entry name" value="FMN_FAD EXPORTER YEEO-RELATED"/>
    <property type="match status" value="1"/>
</dbReference>
<dbReference type="CDD" id="cd13138">
    <property type="entry name" value="MATE_yoeA_like"/>
    <property type="match status" value="1"/>
</dbReference>